<proteinExistence type="predicted"/>
<reference evidence="2 3" key="1">
    <citation type="submission" date="2018-08" db="EMBL/GenBank/DDBJ databases">
        <authorList>
            <person name="Laetsch R D."/>
            <person name="Stevens L."/>
            <person name="Kumar S."/>
            <person name="Blaxter L. M."/>
        </authorList>
    </citation>
    <scope>NUCLEOTIDE SEQUENCE [LARGE SCALE GENOMIC DNA]</scope>
</reference>
<dbReference type="STRING" id="42156.A0A3P6UGB5"/>
<dbReference type="OMA" id="DPMHYTD"/>
<organism evidence="2 3">
    <name type="scientific">Litomosoides sigmodontis</name>
    <name type="common">Filarial nematode worm</name>
    <dbReference type="NCBI Taxonomy" id="42156"/>
    <lineage>
        <taxon>Eukaryota</taxon>
        <taxon>Metazoa</taxon>
        <taxon>Ecdysozoa</taxon>
        <taxon>Nematoda</taxon>
        <taxon>Chromadorea</taxon>
        <taxon>Rhabditida</taxon>
        <taxon>Spirurina</taxon>
        <taxon>Spiruromorpha</taxon>
        <taxon>Filarioidea</taxon>
        <taxon>Onchocercidae</taxon>
        <taxon>Litomosoides</taxon>
    </lineage>
</organism>
<keyword evidence="3" id="KW-1185">Reference proteome</keyword>
<keyword evidence="1" id="KW-0812">Transmembrane</keyword>
<dbReference type="Proteomes" id="UP000277928">
    <property type="component" value="Unassembled WGS sequence"/>
</dbReference>
<protein>
    <submittedName>
        <fullName evidence="2">Uncharacterized protein</fullName>
    </submittedName>
</protein>
<accession>A0A3P6UGB5</accession>
<feature type="transmembrane region" description="Helical" evidence="1">
    <location>
        <begin position="92"/>
        <end position="111"/>
    </location>
</feature>
<evidence type="ECO:0000313" key="2">
    <source>
        <dbReference type="EMBL" id="VDK76281.1"/>
    </source>
</evidence>
<evidence type="ECO:0000313" key="3">
    <source>
        <dbReference type="Proteomes" id="UP000277928"/>
    </source>
</evidence>
<name>A0A3P6UGB5_LITSI</name>
<keyword evidence="1" id="KW-0472">Membrane</keyword>
<dbReference type="EMBL" id="UYRX01000170">
    <property type="protein sequence ID" value="VDK76281.1"/>
    <property type="molecule type" value="Genomic_DNA"/>
</dbReference>
<sequence>MLGTSRKNVSKILSVNVSVKRLETGIPSLNEIKKPEDDYHPSNYTIWGNKRKDPMHYTDRKVGRGYWHFSNTIYQSRPKIHPKLAKGLKRNFYIIFALSLGLCLDYDWLGYHIKRMATNFRPEAADYNPYNSNASLS</sequence>
<keyword evidence="1" id="KW-1133">Transmembrane helix</keyword>
<evidence type="ECO:0000256" key="1">
    <source>
        <dbReference type="SAM" id="Phobius"/>
    </source>
</evidence>
<dbReference type="OrthoDB" id="5820048at2759"/>
<gene>
    <name evidence="2" type="ORF">NLS_LOCUS3230</name>
</gene>
<dbReference type="AlphaFoldDB" id="A0A3P6UGB5"/>